<dbReference type="PANTHER" id="PTHR43649:SF32">
    <property type="entry name" value="SUGAR BINDING SECRETED PROTEIN"/>
    <property type="match status" value="1"/>
</dbReference>
<dbReference type="InterPro" id="IPR050490">
    <property type="entry name" value="Bact_solute-bd_prot1"/>
</dbReference>
<dbReference type="Pfam" id="PF13416">
    <property type="entry name" value="SBP_bac_8"/>
    <property type="match status" value="1"/>
</dbReference>
<dbReference type="SUPFAM" id="SSF53850">
    <property type="entry name" value="Periplasmic binding protein-like II"/>
    <property type="match status" value="1"/>
</dbReference>
<name>A0A5N6MGN8_9MICC</name>
<keyword evidence="2" id="KW-1185">Reference proteome</keyword>
<evidence type="ECO:0000313" key="1">
    <source>
        <dbReference type="EMBL" id="KAD3632889.1"/>
    </source>
</evidence>
<dbReference type="Proteomes" id="UP000326852">
    <property type="component" value="Unassembled WGS sequence"/>
</dbReference>
<dbReference type="PROSITE" id="PS51257">
    <property type="entry name" value="PROKAR_LIPOPROTEIN"/>
    <property type="match status" value="1"/>
</dbReference>
<dbReference type="AlphaFoldDB" id="A0A5N6MGN8"/>
<dbReference type="PANTHER" id="PTHR43649">
    <property type="entry name" value="ARABINOSE-BINDING PROTEIN-RELATED"/>
    <property type="match status" value="1"/>
</dbReference>
<dbReference type="Gene3D" id="3.40.190.10">
    <property type="entry name" value="Periplasmic binding protein-like II"/>
    <property type="match status" value="1"/>
</dbReference>
<dbReference type="EMBL" id="VTFX01000004">
    <property type="protein sequence ID" value="KAD3632889.1"/>
    <property type="molecule type" value="Genomic_DNA"/>
</dbReference>
<sequence length="437" mass="46526">MKNFRHPAAAIAGAAVVALLAVGCGGGDNEAASEDNPLELSVTTFGTFGYDDLYAEYEEANPGIDIKPNNIDRGANAQTDLFTKLAAGSGVSDVVALEEGWLGAVMDVSDQFVDLNDYGAEDIKDNWVDWKFKQGTDSEGRVIGYGTDIGPQGLCYNGKLFEAAGMPSDREAVAELFGGDDATWDTYFELGNQYKEKTGNAWYDQSGFVWNSMVNQMDEGYYTADGDLNIEGNTAMKDRFMQLAAGTEAGLSANETKWDWGTGRAFTDGSFATFVCPGWMLGTIQEQLESAGGGADSGWDFADVFPGGASNWGGAFLAVPETSEHKEEAAKLAAWLTAPEQQVKQSAAANNFPSTIEAQEQLAEEATPNPMFNNAPTGAILASRAEGVVAQFKGPDDSVIQEKVFGAALTQLDAGKTDGEGAWNEAVQLLNELVVKD</sequence>
<reference evidence="1 2" key="1">
    <citation type="submission" date="2019-08" db="EMBL/GenBank/DDBJ databases">
        <title>Arthrobacter sp. nov., isolated from plateau pika and Tibetan wild ass.</title>
        <authorList>
            <person name="Ge Y."/>
        </authorList>
    </citation>
    <scope>NUCLEOTIDE SEQUENCE [LARGE SCALE GENOMIC DNA]</scope>
    <source>
        <strain evidence="1 2">785</strain>
    </source>
</reference>
<protein>
    <submittedName>
        <fullName evidence="1">Extracellular solute-binding protein</fullName>
    </submittedName>
</protein>
<evidence type="ECO:0000313" key="2">
    <source>
        <dbReference type="Proteomes" id="UP000326852"/>
    </source>
</evidence>
<gene>
    <name evidence="1" type="ORF">GD627_08500</name>
</gene>
<organism evidence="1 2">
    <name type="scientific">Arthrobacter yangruifuii</name>
    <dbReference type="NCBI Taxonomy" id="2606616"/>
    <lineage>
        <taxon>Bacteria</taxon>
        <taxon>Bacillati</taxon>
        <taxon>Actinomycetota</taxon>
        <taxon>Actinomycetes</taxon>
        <taxon>Micrococcales</taxon>
        <taxon>Micrococcaceae</taxon>
        <taxon>Arthrobacter</taxon>
    </lineage>
</organism>
<accession>A0A5N6MGN8</accession>
<proteinExistence type="predicted"/>
<dbReference type="InterPro" id="IPR006059">
    <property type="entry name" value="SBP"/>
</dbReference>
<comment type="caution">
    <text evidence="1">The sequence shown here is derived from an EMBL/GenBank/DDBJ whole genome shotgun (WGS) entry which is preliminary data.</text>
</comment>
<dbReference type="RefSeq" id="WP_152272142.1">
    <property type="nucleotide sequence ID" value="NZ_VTFX01000004.1"/>
</dbReference>